<dbReference type="Proteomes" id="UP001627284">
    <property type="component" value="Unassembled WGS sequence"/>
</dbReference>
<name>A0ABD2TA03_9SOLN</name>
<sequence length="119" mass="13664">MLCNFFLLLTVSFMCHFFFKPKLRNHPPTPNIEKEESLYRGKLGFGLGGKTGEESDEKEAHFEFKLQFFVQKPKNNPIDSLKPNGSKTRWRALIHLGVLELDVASIYASKDDFACLFCC</sequence>
<accession>A0ABD2TA03</accession>
<comment type="caution">
    <text evidence="2">The sequence shown here is derived from an EMBL/GenBank/DDBJ whole genome shotgun (WGS) entry which is preliminary data.</text>
</comment>
<dbReference type="AlphaFoldDB" id="A0ABD2TA03"/>
<protein>
    <submittedName>
        <fullName evidence="2">Uncharacterized protein</fullName>
    </submittedName>
</protein>
<evidence type="ECO:0000313" key="2">
    <source>
        <dbReference type="EMBL" id="KAL3353080.1"/>
    </source>
</evidence>
<feature type="signal peptide" evidence="1">
    <location>
        <begin position="1"/>
        <end position="17"/>
    </location>
</feature>
<keyword evidence="1" id="KW-0732">Signal</keyword>
<reference evidence="2 3" key="1">
    <citation type="submission" date="2024-05" db="EMBL/GenBank/DDBJ databases">
        <title>De novo assembly of an allotetraploid wild potato.</title>
        <authorList>
            <person name="Hosaka A.J."/>
        </authorList>
    </citation>
    <scope>NUCLEOTIDE SEQUENCE [LARGE SCALE GENOMIC DNA]</scope>
    <source>
        <tissue evidence="2">Young leaves</tissue>
    </source>
</reference>
<evidence type="ECO:0000313" key="3">
    <source>
        <dbReference type="Proteomes" id="UP001627284"/>
    </source>
</evidence>
<gene>
    <name evidence="2" type="ORF">AABB24_020858</name>
</gene>
<organism evidence="2 3">
    <name type="scientific">Solanum stoloniferum</name>
    <dbReference type="NCBI Taxonomy" id="62892"/>
    <lineage>
        <taxon>Eukaryota</taxon>
        <taxon>Viridiplantae</taxon>
        <taxon>Streptophyta</taxon>
        <taxon>Embryophyta</taxon>
        <taxon>Tracheophyta</taxon>
        <taxon>Spermatophyta</taxon>
        <taxon>Magnoliopsida</taxon>
        <taxon>eudicotyledons</taxon>
        <taxon>Gunneridae</taxon>
        <taxon>Pentapetalae</taxon>
        <taxon>asterids</taxon>
        <taxon>lamiids</taxon>
        <taxon>Solanales</taxon>
        <taxon>Solanaceae</taxon>
        <taxon>Solanoideae</taxon>
        <taxon>Solaneae</taxon>
        <taxon>Solanum</taxon>
    </lineage>
</organism>
<dbReference type="EMBL" id="JBJKTR010000012">
    <property type="protein sequence ID" value="KAL3353080.1"/>
    <property type="molecule type" value="Genomic_DNA"/>
</dbReference>
<evidence type="ECO:0000256" key="1">
    <source>
        <dbReference type="SAM" id="SignalP"/>
    </source>
</evidence>
<feature type="chain" id="PRO_5044845164" evidence="1">
    <location>
        <begin position="18"/>
        <end position="119"/>
    </location>
</feature>
<keyword evidence="3" id="KW-1185">Reference proteome</keyword>
<proteinExistence type="predicted"/>